<evidence type="ECO:0000256" key="1">
    <source>
        <dbReference type="ARBA" id="ARBA00004442"/>
    </source>
</evidence>
<dbReference type="Gene3D" id="1.20.1600.10">
    <property type="entry name" value="Outer membrane efflux proteins (OEP)"/>
    <property type="match status" value="1"/>
</dbReference>
<dbReference type="GO" id="GO:0015562">
    <property type="term" value="F:efflux transmembrane transporter activity"/>
    <property type="evidence" value="ECO:0007669"/>
    <property type="project" value="InterPro"/>
</dbReference>
<name>A0A480B056_9BURK</name>
<dbReference type="GO" id="GO:1990281">
    <property type="term" value="C:efflux pump complex"/>
    <property type="evidence" value="ECO:0007669"/>
    <property type="project" value="TreeGrafter"/>
</dbReference>
<keyword evidence="6" id="KW-0472">Membrane</keyword>
<evidence type="ECO:0000256" key="5">
    <source>
        <dbReference type="ARBA" id="ARBA00022692"/>
    </source>
</evidence>
<dbReference type="InterPro" id="IPR051906">
    <property type="entry name" value="TolC-like"/>
</dbReference>
<evidence type="ECO:0000256" key="7">
    <source>
        <dbReference type="ARBA" id="ARBA00023237"/>
    </source>
</evidence>
<dbReference type="EMBL" id="BJCL01000022">
    <property type="protein sequence ID" value="GCL65942.1"/>
    <property type="molecule type" value="Genomic_DNA"/>
</dbReference>
<keyword evidence="4" id="KW-1134">Transmembrane beta strand</keyword>
<keyword evidence="10" id="KW-0732">Signal</keyword>
<evidence type="ECO:0000256" key="10">
    <source>
        <dbReference type="SAM" id="SignalP"/>
    </source>
</evidence>
<evidence type="ECO:0000256" key="2">
    <source>
        <dbReference type="ARBA" id="ARBA00007613"/>
    </source>
</evidence>
<feature type="coiled-coil region" evidence="8">
    <location>
        <begin position="361"/>
        <end position="396"/>
    </location>
</feature>
<dbReference type="GO" id="GO:0015288">
    <property type="term" value="F:porin activity"/>
    <property type="evidence" value="ECO:0007669"/>
    <property type="project" value="TreeGrafter"/>
</dbReference>
<comment type="similarity">
    <text evidence="2">Belongs to the outer membrane factor (OMF) (TC 1.B.17) family.</text>
</comment>
<keyword evidence="7" id="KW-0998">Cell outer membrane</keyword>
<evidence type="ECO:0000256" key="8">
    <source>
        <dbReference type="SAM" id="Coils"/>
    </source>
</evidence>
<evidence type="ECO:0000313" key="11">
    <source>
        <dbReference type="EMBL" id="GCL65942.1"/>
    </source>
</evidence>
<organism evidence="11 12">
    <name type="scientific">Pseudaquabacterium pictum</name>
    <dbReference type="NCBI Taxonomy" id="2315236"/>
    <lineage>
        <taxon>Bacteria</taxon>
        <taxon>Pseudomonadati</taxon>
        <taxon>Pseudomonadota</taxon>
        <taxon>Betaproteobacteria</taxon>
        <taxon>Burkholderiales</taxon>
        <taxon>Sphaerotilaceae</taxon>
        <taxon>Pseudaquabacterium</taxon>
    </lineage>
</organism>
<dbReference type="PANTHER" id="PTHR30026:SF20">
    <property type="entry name" value="OUTER MEMBRANE PROTEIN TOLC"/>
    <property type="match status" value="1"/>
</dbReference>
<feature type="chain" id="PRO_5019859215" description="Transporter" evidence="10">
    <location>
        <begin position="40"/>
        <end position="472"/>
    </location>
</feature>
<evidence type="ECO:0000256" key="3">
    <source>
        <dbReference type="ARBA" id="ARBA00022448"/>
    </source>
</evidence>
<comment type="caution">
    <text evidence="11">The sequence shown here is derived from an EMBL/GenBank/DDBJ whole genome shotgun (WGS) entry which is preliminary data.</text>
</comment>
<evidence type="ECO:0000256" key="9">
    <source>
        <dbReference type="SAM" id="MobiDB-lite"/>
    </source>
</evidence>
<feature type="region of interest" description="Disordered" evidence="9">
    <location>
        <begin position="103"/>
        <end position="128"/>
    </location>
</feature>
<dbReference type="Pfam" id="PF02321">
    <property type="entry name" value="OEP"/>
    <property type="match status" value="1"/>
</dbReference>
<evidence type="ECO:0008006" key="13">
    <source>
        <dbReference type="Google" id="ProtNLM"/>
    </source>
</evidence>
<protein>
    <recommendedName>
        <fullName evidence="13">Transporter</fullName>
    </recommendedName>
</protein>
<keyword evidence="5" id="KW-0812">Transmembrane</keyword>
<feature type="signal peptide" evidence="10">
    <location>
        <begin position="1"/>
        <end position="39"/>
    </location>
</feature>
<reference evidence="12" key="1">
    <citation type="submission" date="2019-03" db="EMBL/GenBank/DDBJ databases">
        <title>Aquabacterium pictum sp.nov., the first bacteriochlorophyll a-containing freshwater bacterium in the genus Aquabacterium of the class Betaproteobacteria.</title>
        <authorList>
            <person name="Hirose S."/>
            <person name="Tank M."/>
            <person name="Hara E."/>
            <person name="Tamaki H."/>
            <person name="Takaichi S."/>
            <person name="Haruta S."/>
            <person name="Hanada S."/>
        </authorList>
    </citation>
    <scope>NUCLEOTIDE SEQUENCE [LARGE SCALE GENOMIC DNA]</scope>
    <source>
        <strain evidence="12">W35</strain>
    </source>
</reference>
<keyword evidence="8" id="KW-0175">Coiled coil</keyword>
<dbReference type="AlphaFoldDB" id="A0A480B056"/>
<evidence type="ECO:0000313" key="12">
    <source>
        <dbReference type="Proteomes" id="UP000301751"/>
    </source>
</evidence>
<sequence>MVLHCLPHRRPVTAPTIPFVRTLSLLGLALLTCAGTARANCLDEEKLEALPAMSAPGTAPAAASPTPPRATLQRMVQDALARSHGIGAARLLAEAAEQDVGEAEASRKPQAFLTGSVGPSIDQDRLGNTSGLQARAGVTWNQVLYDGGRSARLIDWRRQQAEAARLGMLSTQEQITLATTSMALERSRFRMQAVIYGQNVRKMGCLVQALESIVAADKGRTSELVQARKQLQQAELQQVQAQSQARQVEAKLRRMVGDGLPGTEGMSTLMLAVPELPAVLSAAERSVDIHQLAANARALTEIARVVEAGNKPQLSWNLGGNALLSASSGAASVAGGQRNLALTGGVTLSVPILNPAIEYSSQAARKRAEAANLQRAEALEQRRQRIVDVHEQAQSAFDRLQRVGLVLRDSDRLRNFTLQQWQQMGRRSLFDVIGAETDHYNLRVQYINALHDGQQMNATLTSLGTGLSAWLQ</sequence>
<dbReference type="GO" id="GO:0009279">
    <property type="term" value="C:cell outer membrane"/>
    <property type="evidence" value="ECO:0007669"/>
    <property type="project" value="UniProtKB-SubCell"/>
</dbReference>
<comment type="subcellular location">
    <subcellularLocation>
        <location evidence="1">Cell outer membrane</location>
    </subcellularLocation>
</comment>
<evidence type="ECO:0000256" key="4">
    <source>
        <dbReference type="ARBA" id="ARBA00022452"/>
    </source>
</evidence>
<dbReference type="PANTHER" id="PTHR30026">
    <property type="entry name" value="OUTER MEMBRANE PROTEIN TOLC"/>
    <property type="match status" value="1"/>
</dbReference>
<keyword evidence="3" id="KW-0813">Transport</keyword>
<keyword evidence="12" id="KW-1185">Reference proteome</keyword>
<dbReference type="SUPFAM" id="SSF56954">
    <property type="entry name" value="Outer membrane efflux proteins (OEP)"/>
    <property type="match status" value="1"/>
</dbReference>
<dbReference type="InterPro" id="IPR003423">
    <property type="entry name" value="OMP_efflux"/>
</dbReference>
<evidence type="ECO:0000256" key="6">
    <source>
        <dbReference type="ARBA" id="ARBA00023136"/>
    </source>
</evidence>
<proteinExistence type="inferred from homology"/>
<dbReference type="Proteomes" id="UP000301751">
    <property type="component" value="Unassembled WGS sequence"/>
</dbReference>
<feature type="coiled-coil region" evidence="8">
    <location>
        <begin position="222"/>
        <end position="251"/>
    </location>
</feature>
<accession>A0A480B056</accession>
<gene>
    <name evidence="11" type="ORF">AQPW35_50230</name>
</gene>